<dbReference type="InterPro" id="IPR002213">
    <property type="entry name" value="UDP_glucos_trans"/>
</dbReference>
<gene>
    <name evidence="3" type="ORF">RND81_13G162600</name>
</gene>
<proteinExistence type="inferred from homology"/>
<reference evidence="3" key="1">
    <citation type="submission" date="2024-03" db="EMBL/GenBank/DDBJ databases">
        <title>WGS assembly of Saponaria officinalis var. Norfolk2.</title>
        <authorList>
            <person name="Jenkins J."/>
            <person name="Shu S."/>
            <person name="Grimwood J."/>
            <person name="Barry K."/>
            <person name="Goodstein D."/>
            <person name="Schmutz J."/>
            <person name="Leebens-Mack J."/>
            <person name="Osbourn A."/>
        </authorList>
    </citation>
    <scope>NUCLEOTIDE SEQUENCE [LARGE SCALE GENOMIC DNA]</scope>
    <source>
        <strain evidence="3">JIC</strain>
    </source>
</reference>
<dbReference type="GO" id="GO:0016135">
    <property type="term" value="P:saponin biosynthetic process"/>
    <property type="evidence" value="ECO:0007669"/>
    <property type="project" value="UniProtKB-ARBA"/>
</dbReference>
<dbReference type="Proteomes" id="UP001443914">
    <property type="component" value="Unassembled WGS sequence"/>
</dbReference>
<dbReference type="InterPro" id="IPR050481">
    <property type="entry name" value="UDP-glycosyltransf_plant"/>
</dbReference>
<dbReference type="PANTHER" id="PTHR48048:SF45">
    <property type="entry name" value="GLYCOSYLTRANSFERASE"/>
    <property type="match status" value="1"/>
</dbReference>
<dbReference type="SUPFAM" id="SSF53756">
    <property type="entry name" value="UDP-Glycosyltransferase/glycogen phosphorylase"/>
    <property type="match status" value="1"/>
</dbReference>
<accession>A0AAW1H1M3</accession>
<name>A0AAW1H1M3_SAPOF</name>
<dbReference type="EMBL" id="JBDFQZ010000013">
    <property type="protein sequence ID" value="KAK9669902.1"/>
    <property type="molecule type" value="Genomic_DNA"/>
</dbReference>
<organism evidence="3 4">
    <name type="scientific">Saponaria officinalis</name>
    <name type="common">Common soapwort</name>
    <name type="synonym">Lychnis saponaria</name>
    <dbReference type="NCBI Taxonomy" id="3572"/>
    <lineage>
        <taxon>Eukaryota</taxon>
        <taxon>Viridiplantae</taxon>
        <taxon>Streptophyta</taxon>
        <taxon>Embryophyta</taxon>
        <taxon>Tracheophyta</taxon>
        <taxon>Spermatophyta</taxon>
        <taxon>Magnoliopsida</taxon>
        <taxon>eudicotyledons</taxon>
        <taxon>Gunneridae</taxon>
        <taxon>Pentapetalae</taxon>
        <taxon>Caryophyllales</taxon>
        <taxon>Caryophyllaceae</taxon>
        <taxon>Caryophylleae</taxon>
        <taxon>Saponaria</taxon>
    </lineage>
</organism>
<dbReference type="PANTHER" id="PTHR48048">
    <property type="entry name" value="GLYCOSYLTRANSFERASE"/>
    <property type="match status" value="1"/>
</dbReference>
<evidence type="ECO:0000313" key="3">
    <source>
        <dbReference type="EMBL" id="KAK9669902.1"/>
    </source>
</evidence>
<protein>
    <submittedName>
        <fullName evidence="3">Uncharacterized protein</fullName>
    </submittedName>
</protein>
<sequence>MTKVELVIVPTPGMGHLLPMVEFAKLITETNPNISIIVTVYYMSMFKPSKIASYIESQSSQLDPTRITFITLPPLENPPDPSDPSYFGTIIQLQNPLLKKVVQDRQSKPGAFILDPVNVSMIDVANELRVPSYIYFTAGVNLLDTMFHFQALVDAHGVDDISGLLGDPDSELDLPGFRNRVPVKVVPYMFLDKDTDWPKFIINLARRFREAKGILVNSFTELEFSTIEALNKMDNIPTIYPVGPVLSLNNRGDAKPSNKDDLSCNVTDEDAIISWLDGQPESSVVFLCFGSMGCFDADQVKEIANGLDQSGHRFLWSLRKPVQVESLGNKAKPSENEIFEEALPEGFIDRTAHKGKIIPWAPQVTVLAHKSIGGFVSHCGWNSILESLWFGVSIATWPMYSEQQLNAFTLVKEFELAVEIKLDYRCDFKTGNYLVTAEEVELGVRNVMDLEEEMKTKVRKMSEKCRKGLEADGGSSYDSLTRFIGEVTEDDTATLGV</sequence>
<comment type="similarity">
    <text evidence="1">Belongs to the UDP-glycosyltransferase family.</text>
</comment>
<dbReference type="AlphaFoldDB" id="A0AAW1H1M3"/>
<dbReference type="GO" id="GO:0035251">
    <property type="term" value="F:UDP-glucosyltransferase activity"/>
    <property type="evidence" value="ECO:0007669"/>
    <property type="project" value="InterPro"/>
</dbReference>
<keyword evidence="2" id="KW-0808">Transferase</keyword>
<evidence type="ECO:0000256" key="1">
    <source>
        <dbReference type="ARBA" id="ARBA00009995"/>
    </source>
</evidence>
<evidence type="ECO:0000256" key="2">
    <source>
        <dbReference type="ARBA" id="ARBA00022679"/>
    </source>
</evidence>
<comment type="caution">
    <text evidence="3">The sequence shown here is derived from an EMBL/GenBank/DDBJ whole genome shotgun (WGS) entry which is preliminary data.</text>
</comment>
<dbReference type="Gene3D" id="3.40.50.2000">
    <property type="entry name" value="Glycogen Phosphorylase B"/>
    <property type="match status" value="2"/>
</dbReference>
<dbReference type="FunFam" id="3.40.50.2000:FF:000056">
    <property type="entry name" value="Glycosyltransferase"/>
    <property type="match status" value="1"/>
</dbReference>
<keyword evidence="4" id="KW-1185">Reference proteome</keyword>
<dbReference type="GO" id="GO:0016104">
    <property type="term" value="P:triterpenoid biosynthetic process"/>
    <property type="evidence" value="ECO:0007669"/>
    <property type="project" value="UniProtKB-ARBA"/>
</dbReference>
<evidence type="ECO:0000313" key="4">
    <source>
        <dbReference type="Proteomes" id="UP001443914"/>
    </source>
</evidence>
<dbReference type="CDD" id="cd03784">
    <property type="entry name" value="GT1_Gtf-like"/>
    <property type="match status" value="1"/>
</dbReference>
<dbReference type="Pfam" id="PF00201">
    <property type="entry name" value="UDPGT"/>
    <property type="match status" value="1"/>
</dbReference>